<dbReference type="AlphaFoldDB" id="A0AAN8Z7M3"/>
<dbReference type="EMBL" id="JBAMMX010000014">
    <property type="protein sequence ID" value="KAK6927857.1"/>
    <property type="molecule type" value="Genomic_DNA"/>
</dbReference>
<dbReference type="Proteomes" id="UP001370490">
    <property type="component" value="Unassembled WGS sequence"/>
</dbReference>
<evidence type="ECO:0000313" key="2">
    <source>
        <dbReference type="Proteomes" id="UP001370490"/>
    </source>
</evidence>
<reference evidence="1 2" key="1">
    <citation type="submission" date="2023-12" db="EMBL/GenBank/DDBJ databases">
        <title>A high-quality genome assembly for Dillenia turbinata (Dilleniales).</title>
        <authorList>
            <person name="Chanderbali A."/>
        </authorList>
    </citation>
    <scope>NUCLEOTIDE SEQUENCE [LARGE SCALE GENOMIC DNA]</scope>
    <source>
        <strain evidence="1">LSX21</strain>
        <tissue evidence="1">Leaf</tissue>
    </source>
</reference>
<evidence type="ECO:0000313" key="1">
    <source>
        <dbReference type="EMBL" id="KAK6927857.1"/>
    </source>
</evidence>
<comment type="caution">
    <text evidence="1">The sequence shown here is derived from an EMBL/GenBank/DDBJ whole genome shotgun (WGS) entry which is preliminary data.</text>
</comment>
<keyword evidence="2" id="KW-1185">Reference proteome</keyword>
<protein>
    <submittedName>
        <fullName evidence="1">Uncharacterized protein</fullName>
    </submittedName>
</protein>
<accession>A0AAN8Z7M3</accession>
<sequence>MNYGLKVSTIVRLNGTTSVHLNLSKHLTKSLLPTRIHTFTQLKVCTRSKATSLNTKLQIMSDVVHFLRILTVQIFLDLESTWDFCELNDPLLRGYSMITFQPFGMVKPAKVKSLMTSLKAPWAGDAILIVSLTTFQVYFIFCMSFQFNHSPGLLDMAISICSNLIIYVRKLSKVLQHKADSRTYWFISSIKQTDDGISNLQFIREHVVLICCIKHSTQQGKTSTSPYGDHLISKCSFSIASIKPMNCCKVSPLRNSCTEPRIFLVNSLVEVVIGVGKKRGFIIERGHQALTSLFSLENKNLFPEEPQKTTASCPSKEVLKAWDENLFILSRMNFSGHPPEQNLSNSRLSPMNGQPLFPGGRVEHFESHLSL</sequence>
<organism evidence="1 2">
    <name type="scientific">Dillenia turbinata</name>
    <dbReference type="NCBI Taxonomy" id="194707"/>
    <lineage>
        <taxon>Eukaryota</taxon>
        <taxon>Viridiplantae</taxon>
        <taxon>Streptophyta</taxon>
        <taxon>Embryophyta</taxon>
        <taxon>Tracheophyta</taxon>
        <taxon>Spermatophyta</taxon>
        <taxon>Magnoliopsida</taxon>
        <taxon>eudicotyledons</taxon>
        <taxon>Gunneridae</taxon>
        <taxon>Pentapetalae</taxon>
        <taxon>Dilleniales</taxon>
        <taxon>Dilleniaceae</taxon>
        <taxon>Dillenia</taxon>
    </lineage>
</organism>
<proteinExistence type="predicted"/>
<name>A0AAN8Z7M3_9MAGN</name>
<gene>
    <name evidence="1" type="ORF">RJ641_006448</name>
</gene>